<dbReference type="Proteomes" id="UP000298781">
    <property type="component" value="Chromosome"/>
</dbReference>
<protein>
    <submittedName>
        <fullName evidence="1">Uncharacterized protein</fullName>
    </submittedName>
</protein>
<keyword evidence="2" id="KW-1185">Reference proteome</keyword>
<proteinExistence type="predicted"/>
<gene>
    <name evidence="1" type="ORF">E8M01_21305</name>
</gene>
<evidence type="ECO:0000313" key="2">
    <source>
        <dbReference type="Proteomes" id="UP000298781"/>
    </source>
</evidence>
<name>A0A4D7B6E6_9HYPH</name>
<organism evidence="1 2">
    <name type="scientific">Phreatobacter stygius</name>
    <dbReference type="NCBI Taxonomy" id="1940610"/>
    <lineage>
        <taxon>Bacteria</taxon>
        <taxon>Pseudomonadati</taxon>
        <taxon>Pseudomonadota</taxon>
        <taxon>Alphaproteobacteria</taxon>
        <taxon>Hyphomicrobiales</taxon>
        <taxon>Phreatobacteraceae</taxon>
        <taxon>Phreatobacter</taxon>
    </lineage>
</organism>
<dbReference type="OrthoDB" id="8480870at2"/>
<accession>A0A4D7B6E6</accession>
<dbReference type="EMBL" id="CP039690">
    <property type="protein sequence ID" value="QCI66543.1"/>
    <property type="molecule type" value="Genomic_DNA"/>
</dbReference>
<dbReference type="KEGG" id="pstg:E8M01_21305"/>
<evidence type="ECO:0000313" key="1">
    <source>
        <dbReference type="EMBL" id="QCI66543.1"/>
    </source>
</evidence>
<reference evidence="1 2" key="1">
    <citation type="submission" date="2019-04" db="EMBL/GenBank/DDBJ databases">
        <title>Phreatobacter aquaticus sp. nov.</title>
        <authorList>
            <person name="Choi A."/>
        </authorList>
    </citation>
    <scope>NUCLEOTIDE SEQUENCE [LARGE SCALE GENOMIC DNA]</scope>
    <source>
        <strain evidence="1 2">KCTC 52518</strain>
    </source>
</reference>
<dbReference type="RefSeq" id="WP_136961986.1">
    <property type="nucleotide sequence ID" value="NZ_CP039690.1"/>
</dbReference>
<dbReference type="AlphaFoldDB" id="A0A4D7B6E6"/>
<sequence length="64" mass="6428">MTASTTIVFGRSGAHAGSRLPGWTLPFLVRLAGTISPEAANGGPVLSVVAGDRWAPRAKPGTAA</sequence>